<dbReference type="GeneID" id="25985457"/>
<dbReference type="AlphaFoldDB" id="J6EWF6"/>
<protein>
    <submittedName>
        <fullName evidence="2">Uncharacterized protein</fullName>
    </submittedName>
</protein>
<dbReference type="OrthoDB" id="534815at2759"/>
<evidence type="ECO:0000313" key="3">
    <source>
        <dbReference type="Proteomes" id="UP000002748"/>
    </source>
</evidence>
<organism evidence="2 3">
    <name type="scientific">Trichosporon asahii var. asahii (strain ATCC 90039 / CBS 2479 / JCM 2466 / KCTC 7840 / NBRC 103889/ NCYC 2677 / UAMH 7654)</name>
    <name type="common">Yeast</name>
    <dbReference type="NCBI Taxonomy" id="1186058"/>
    <lineage>
        <taxon>Eukaryota</taxon>
        <taxon>Fungi</taxon>
        <taxon>Dikarya</taxon>
        <taxon>Basidiomycota</taxon>
        <taxon>Agaricomycotina</taxon>
        <taxon>Tremellomycetes</taxon>
        <taxon>Trichosporonales</taxon>
        <taxon>Trichosporonaceae</taxon>
        <taxon>Trichosporon</taxon>
    </lineage>
</organism>
<dbReference type="EMBL" id="ALBS01000183">
    <property type="protein sequence ID" value="EJT48954.1"/>
    <property type="molecule type" value="Genomic_DNA"/>
</dbReference>
<accession>J6EWF6</accession>
<dbReference type="Proteomes" id="UP000002748">
    <property type="component" value="Unassembled WGS sequence"/>
</dbReference>
<name>J6EWF6_TRIAS</name>
<evidence type="ECO:0000313" key="2">
    <source>
        <dbReference type="EMBL" id="EJT48954.1"/>
    </source>
</evidence>
<evidence type="ECO:0000256" key="1">
    <source>
        <dbReference type="SAM" id="MobiDB-lite"/>
    </source>
</evidence>
<comment type="caution">
    <text evidence="2">The sequence shown here is derived from an EMBL/GenBank/DDBJ whole genome shotgun (WGS) entry which is preliminary data.</text>
</comment>
<sequence>MTAPISSTGELAKAIAFQPGPVTADVRRAAQGLEAAILQTQALVLPHAADIERQVGQSGNLLERATVTQRDLDEVENEFDANQPKTSQEGSYLAEITLKSLRSLKVSYDRLKAVEDAVWSGQSVDTTIRQDLKGISEIDSQRDRGQLLDSLVKEQLSTAWSAAFEIEQPTRVTMTLGNHSALTQSSTIAELCEALQGLGILGQCLAQLQTRILRELVTPLVSSRSLVSEGYGSELRELRFKQKGDASLIEVVSSIRDLVRFVTHALPSPLEAVSSFLSMFSEALYHRVLQEVVIPSIPRELNKLPPWLSDVRQCASWERGESEDSHKQVLQRFLDDQAGTRWLESHRAEGLLETRSLVFDGWKDWDFRLEETKRPTSSRPEENAIERDDGWGFDDEPSILPANEDGWDFDDLAPIPTDSIPAPSVKPAREAKRLGKKLSSKHASASQEALLNSRELQRAPTPSAPPVHPEEAVAAPKSSVRVSVATSAALSLLGARLRELQDIESLR</sequence>
<reference evidence="2 3" key="1">
    <citation type="journal article" date="2012" name="Eukaryot. Cell">
        <title>Draft genome sequence of CBS 2479, the standard type strain of Trichosporon asahii.</title>
        <authorList>
            <person name="Yang R.Y."/>
            <person name="Li H.T."/>
            <person name="Zhu H."/>
            <person name="Zhou G.P."/>
            <person name="Wang M."/>
            <person name="Wang L."/>
        </authorList>
    </citation>
    <scope>NUCLEOTIDE SEQUENCE [LARGE SCALE GENOMIC DNA]</scope>
    <source>
        <strain evidence="3">ATCC 90039 / CBS 2479 / JCM 2466 / KCTC 7840 / NCYC 2677 / UAMH 7654</strain>
    </source>
</reference>
<dbReference type="RefSeq" id="XP_014180426.1">
    <property type="nucleotide sequence ID" value="XM_014324951.1"/>
</dbReference>
<dbReference type="VEuPathDB" id="FungiDB:A1Q1_01943"/>
<proteinExistence type="predicted"/>
<dbReference type="HOGENOM" id="CLU_537689_0_0_1"/>
<feature type="compositionally biased region" description="Basic and acidic residues" evidence="1">
    <location>
        <begin position="372"/>
        <end position="390"/>
    </location>
</feature>
<feature type="compositionally biased region" description="Polar residues" evidence="1">
    <location>
        <begin position="441"/>
        <end position="450"/>
    </location>
</feature>
<feature type="region of interest" description="Disordered" evidence="1">
    <location>
        <begin position="372"/>
        <end position="480"/>
    </location>
</feature>
<gene>
    <name evidence="2" type="ORF">A1Q1_01943</name>
</gene>
<dbReference type="KEGG" id="tasa:A1Q1_01943"/>